<proteinExistence type="predicted"/>
<dbReference type="AlphaFoldDB" id="A0A101LY92"/>
<geneLocation type="mitochondrion" evidence="1"/>
<gene>
    <name evidence="1" type="ORF">ABT39_MTgene5770</name>
</gene>
<keyword evidence="1" id="KW-0496">Mitochondrion</keyword>
<accession>A0A101LY92</accession>
<protein>
    <submittedName>
        <fullName evidence="1">Uncharacterized protein</fullName>
    </submittedName>
</protein>
<comment type="caution">
    <text evidence="1">The sequence shown here is derived from an EMBL/GenBank/DDBJ whole genome shotgun (WGS) entry which is preliminary data.</text>
</comment>
<sequence>MSKSFHCIPRVYPVWVHSVQHILWCVCSFSSFRPPRPSRDVSIYLFPLPVSSLSSNVIAASRRKTSKQSIQSIQSERNVMEWPC</sequence>
<reference evidence="1" key="1">
    <citation type="journal article" date="2015" name="Genome Biol. Evol.">
        <title>Organellar Genomes of White Spruce (Picea glauca): Assembly and Annotation.</title>
        <authorList>
            <person name="Jackman S.D."/>
            <person name="Warren R.L."/>
            <person name="Gibb E.A."/>
            <person name="Vandervalk B.P."/>
            <person name="Mohamadi H."/>
            <person name="Chu J."/>
            <person name="Raymond A."/>
            <person name="Pleasance S."/>
            <person name="Coope R."/>
            <person name="Wildung M.R."/>
            <person name="Ritland C.E."/>
            <person name="Bousquet J."/>
            <person name="Jones S.J."/>
            <person name="Bohlmann J."/>
            <person name="Birol I."/>
        </authorList>
    </citation>
    <scope>NUCLEOTIDE SEQUENCE [LARGE SCALE GENOMIC DNA]</scope>
    <source>
        <tissue evidence="1">Flushing bud</tissue>
    </source>
</reference>
<evidence type="ECO:0000313" key="1">
    <source>
        <dbReference type="EMBL" id="KUM47584.1"/>
    </source>
</evidence>
<name>A0A101LY92_PICGL</name>
<organism evidence="1">
    <name type="scientific">Picea glauca</name>
    <name type="common">White spruce</name>
    <name type="synonym">Pinus glauca</name>
    <dbReference type="NCBI Taxonomy" id="3330"/>
    <lineage>
        <taxon>Eukaryota</taxon>
        <taxon>Viridiplantae</taxon>
        <taxon>Streptophyta</taxon>
        <taxon>Embryophyta</taxon>
        <taxon>Tracheophyta</taxon>
        <taxon>Spermatophyta</taxon>
        <taxon>Pinopsida</taxon>
        <taxon>Pinidae</taxon>
        <taxon>Conifers I</taxon>
        <taxon>Pinales</taxon>
        <taxon>Pinaceae</taxon>
        <taxon>Picea</taxon>
    </lineage>
</organism>
<dbReference type="EMBL" id="LKAM01000007">
    <property type="protein sequence ID" value="KUM47584.1"/>
    <property type="molecule type" value="Genomic_DNA"/>
</dbReference>